<keyword evidence="1" id="KW-1185">Reference proteome</keyword>
<name>A0A915JTZ6_ROMCU</name>
<organism evidence="1 2">
    <name type="scientific">Romanomermis culicivorax</name>
    <name type="common">Nematode worm</name>
    <dbReference type="NCBI Taxonomy" id="13658"/>
    <lineage>
        <taxon>Eukaryota</taxon>
        <taxon>Metazoa</taxon>
        <taxon>Ecdysozoa</taxon>
        <taxon>Nematoda</taxon>
        <taxon>Enoplea</taxon>
        <taxon>Dorylaimia</taxon>
        <taxon>Mermithida</taxon>
        <taxon>Mermithoidea</taxon>
        <taxon>Mermithidae</taxon>
        <taxon>Romanomermis</taxon>
    </lineage>
</organism>
<sequence length="62" mass="6943">MERNAIDTTLPNEREIFVQFSSVGGYRWSFSRKLQLSFLIGSGLSGRKFEAVGDRCRSVGKG</sequence>
<accession>A0A915JTZ6</accession>
<dbReference type="WBParaSite" id="nRc.2.0.1.t29529-RA">
    <property type="protein sequence ID" value="nRc.2.0.1.t29529-RA"/>
    <property type="gene ID" value="nRc.2.0.1.g29529"/>
</dbReference>
<protein>
    <submittedName>
        <fullName evidence="2">Uncharacterized protein</fullName>
    </submittedName>
</protein>
<reference evidence="2" key="1">
    <citation type="submission" date="2022-11" db="UniProtKB">
        <authorList>
            <consortium name="WormBaseParasite"/>
        </authorList>
    </citation>
    <scope>IDENTIFICATION</scope>
</reference>
<dbReference type="AlphaFoldDB" id="A0A915JTZ6"/>
<evidence type="ECO:0000313" key="1">
    <source>
        <dbReference type="Proteomes" id="UP000887565"/>
    </source>
</evidence>
<dbReference type="Proteomes" id="UP000887565">
    <property type="component" value="Unplaced"/>
</dbReference>
<evidence type="ECO:0000313" key="2">
    <source>
        <dbReference type="WBParaSite" id="nRc.2.0.1.t29529-RA"/>
    </source>
</evidence>
<proteinExistence type="predicted"/>